<evidence type="ECO:0000256" key="2">
    <source>
        <dbReference type="PROSITE-ProRule" id="PRU00504"/>
    </source>
</evidence>
<evidence type="ECO:0000313" key="4">
    <source>
        <dbReference type="EMBL" id="MBB5070478.1"/>
    </source>
</evidence>
<keyword evidence="5" id="KW-1185">Reference proteome</keyword>
<dbReference type="Pfam" id="PF08450">
    <property type="entry name" value="SGL"/>
    <property type="match status" value="1"/>
</dbReference>
<dbReference type="InterPro" id="IPR051262">
    <property type="entry name" value="SMP-30/CGR1_Lactonase"/>
</dbReference>
<dbReference type="PANTHER" id="PTHR47572">
    <property type="entry name" value="LIPOPROTEIN-RELATED"/>
    <property type="match status" value="1"/>
</dbReference>
<organism evidence="4 5">
    <name type="scientific">Saccharopolyspora gloriosae</name>
    <dbReference type="NCBI Taxonomy" id="455344"/>
    <lineage>
        <taxon>Bacteria</taxon>
        <taxon>Bacillati</taxon>
        <taxon>Actinomycetota</taxon>
        <taxon>Actinomycetes</taxon>
        <taxon>Pseudonocardiales</taxon>
        <taxon>Pseudonocardiaceae</taxon>
        <taxon>Saccharopolyspora</taxon>
    </lineage>
</organism>
<dbReference type="AlphaFoldDB" id="A0A840NJJ7"/>
<gene>
    <name evidence="4" type="ORF">BJ969_003566</name>
</gene>
<dbReference type="InterPro" id="IPR011042">
    <property type="entry name" value="6-blade_b-propeller_TolB-like"/>
</dbReference>
<dbReference type="InterPro" id="IPR013658">
    <property type="entry name" value="SGL"/>
</dbReference>
<evidence type="ECO:0000256" key="1">
    <source>
        <dbReference type="ARBA" id="ARBA00022737"/>
    </source>
</evidence>
<dbReference type="EC" id="3.1.1.17" evidence="4"/>
<feature type="repeat" description="NHL" evidence="2">
    <location>
        <begin position="213"/>
        <end position="255"/>
    </location>
</feature>
<dbReference type="PANTHER" id="PTHR47572:SF5">
    <property type="entry name" value="BLR2277 PROTEIN"/>
    <property type="match status" value="1"/>
</dbReference>
<feature type="domain" description="SMP-30/Gluconolactonase/LRE-like region" evidence="3">
    <location>
        <begin position="46"/>
        <end position="290"/>
    </location>
</feature>
<evidence type="ECO:0000313" key="5">
    <source>
        <dbReference type="Proteomes" id="UP000580474"/>
    </source>
</evidence>
<keyword evidence="1" id="KW-0677">Repeat</keyword>
<comment type="caution">
    <text evidence="4">The sequence shown here is derived from an EMBL/GenBank/DDBJ whole genome shotgun (WGS) entry which is preliminary data.</text>
</comment>
<sequence>MYLDTPPLLIDAEPCFEMPARFRRTEQRSAWADTHKGGRCIDSFIEGPVFDRDGSLLLVDVPFGRVFRVDPSGAWTQLTEYGGQPNGCGIDDEGRILLADQRHGLLHLDETGQVRTVLGPEDIDGFKGFNDLTISTGGDIFITDQGLTGLHDPTGRVLRVRGGVRGSGVDVLLDTVPSPNGLALDADERVLFVAATRDNAVWRAPLDPDRTTVSKVGRFVSLFGTSGPDGLAFDTAGRLLVAHASLGSVFVFAPNGELLTRVRSTTGTTCTNLALRPDPGGGAEQLYITESDTGTVLVAALPGASGR</sequence>
<dbReference type="RefSeq" id="WP_184480049.1">
    <property type="nucleotide sequence ID" value="NZ_JACHIV010000001.1"/>
</dbReference>
<proteinExistence type="predicted"/>
<dbReference type="InterPro" id="IPR001258">
    <property type="entry name" value="NHL_repeat"/>
</dbReference>
<dbReference type="GO" id="GO:0004341">
    <property type="term" value="F:gluconolactonase activity"/>
    <property type="evidence" value="ECO:0007669"/>
    <property type="project" value="UniProtKB-EC"/>
</dbReference>
<dbReference type="SUPFAM" id="SSF63829">
    <property type="entry name" value="Calcium-dependent phosphotriesterase"/>
    <property type="match status" value="1"/>
</dbReference>
<keyword evidence="4" id="KW-0378">Hydrolase</keyword>
<dbReference type="Proteomes" id="UP000580474">
    <property type="component" value="Unassembled WGS sequence"/>
</dbReference>
<dbReference type="EMBL" id="JACHIV010000001">
    <property type="protein sequence ID" value="MBB5070478.1"/>
    <property type="molecule type" value="Genomic_DNA"/>
</dbReference>
<evidence type="ECO:0000259" key="3">
    <source>
        <dbReference type="Pfam" id="PF08450"/>
    </source>
</evidence>
<accession>A0A840NJJ7</accession>
<dbReference type="PROSITE" id="PS51125">
    <property type="entry name" value="NHL"/>
    <property type="match status" value="1"/>
</dbReference>
<reference evidence="4 5" key="1">
    <citation type="submission" date="2020-08" db="EMBL/GenBank/DDBJ databases">
        <title>Sequencing the genomes of 1000 actinobacteria strains.</title>
        <authorList>
            <person name="Klenk H.-P."/>
        </authorList>
    </citation>
    <scope>NUCLEOTIDE SEQUENCE [LARGE SCALE GENOMIC DNA]</scope>
    <source>
        <strain evidence="4 5">DSM 45582</strain>
    </source>
</reference>
<dbReference type="Gene3D" id="2.120.10.30">
    <property type="entry name" value="TolB, C-terminal domain"/>
    <property type="match status" value="1"/>
</dbReference>
<protein>
    <submittedName>
        <fullName evidence="4">Gluconolactonase</fullName>
        <ecNumber evidence="4">3.1.1.17</ecNumber>
    </submittedName>
</protein>
<name>A0A840NJJ7_9PSEU</name>